<sequence length="486" mass="53049">MRVSPVYQGPAAPVPPPAQHPAAVPDAAAGDAAAAMVLGQGAPVVTVDHRAAVEIKRQVNEQLIKEAKRNPTLGDASGTPRQQRARALINERVMLWADGEATRTRAPVPPGAEQALASLVFDMLFRAGRLQRLLDDDRIEDIYINGHDRVSVKLAGGTDPVPTEPVAESEEELQELVRDLIRTSGQGGRTFSTAAPEVALRLRDGSRLQAIGPEITGGSTYVTIRRHRLLDSNLADLVRRGMLDQGLADLLAAAVRARRNLIIVGEQSAGKSSMLRALLREIPQHERFGTIETEFELWAHRNGYHTQVVPMEARESNGERVGGRAAGEITPLDLMYRAKRMSLTRTILGEVRGPEITAMMQAMTSDRPGNMCTMHASEPHAVFDRIAELYLLARGNFSEQLAYRQIANGLHFVVFLSVAENGTSKQRFVSHVWELSGIGEGGRPAYNEVYGPASDWDQRAVPRTPLSPSMRRRLAQVGYGAGEVVV</sequence>
<comment type="similarity">
    <text evidence="1">Belongs to the GSP E family.</text>
</comment>
<dbReference type="AlphaFoldDB" id="A0A7Y6CDA5"/>
<dbReference type="RefSeq" id="WP_175457132.1">
    <property type="nucleotide sequence ID" value="NZ_JAANNT010000020.1"/>
</dbReference>
<feature type="domain" description="Bacterial type II secretion system protein E" evidence="3">
    <location>
        <begin position="221"/>
        <end position="393"/>
    </location>
</feature>
<dbReference type="PANTHER" id="PTHR30486:SF6">
    <property type="entry name" value="TYPE IV PILUS RETRACTATION ATPASE PILT"/>
    <property type="match status" value="1"/>
</dbReference>
<evidence type="ECO:0000313" key="5">
    <source>
        <dbReference type="Proteomes" id="UP000540128"/>
    </source>
</evidence>
<dbReference type="InterPro" id="IPR027417">
    <property type="entry name" value="P-loop_NTPase"/>
</dbReference>
<dbReference type="EMBL" id="JAANNT010000020">
    <property type="protein sequence ID" value="NUV30862.1"/>
    <property type="molecule type" value="Genomic_DNA"/>
</dbReference>
<name>A0A7Y6CDA5_9ACTN</name>
<gene>
    <name evidence="4" type="ORF">G6W59_21560</name>
</gene>
<dbReference type="Gene3D" id="3.40.50.300">
    <property type="entry name" value="P-loop containing nucleotide triphosphate hydrolases"/>
    <property type="match status" value="1"/>
</dbReference>
<dbReference type="Gene3D" id="3.30.450.380">
    <property type="match status" value="1"/>
</dbReference>
<comment type="caution">
    <text evidence="4">The sequence shown here is derived from an EMBL/GenBank/DDBJ whole genome shotgun (WGS) entry which is preliminary data.</text>
</comment>
<proteinExistence type="inferred from homology"/>
<evidence type="ECO:0000256" key="2">
    <source>
        <dbReference type="SAM" id="MobiDB-lite"/>
    </source>
</evidence>
<dbReference type="CDD" id="cd01130">
    <property type="entry name" value="VirB11-like_ATPase"/>
    <property type="match status" value="1"/>
</dbReference>
<dbReference type="PANTHER" id="PTHR30486">
    <property type="entry name" value="TWITCHING MOTILITY PROTEIN PILT"/>
    <property type="match status" value="1"/>
</dbReference>
<dbReference type="InterPro" id="IPR050921">
    <property type="entry name" value="T4SS_GSP_E_ATPase"/>
</dbReference>
<accession>A0A7Y6CDA5</accession>
<feature type="region of interest" description="Disordered" evidence="2">
    <location>
        <begin position="1"/>
        <end position="24"/>
    </location>
</feature>
<protein>
    <submittedName>
        <fullName evidence="4">CpaF family protein</fullName>
    </submittedName>
</protein>
<reference evidence="4 5" key="1">
    <citation type="submission" date="2020-03" db="EMBL/GenBank/DDBJ databases">
        <title>Complete genome sequence of sixteen Streptomyces strains facilitates identification of candidate genes involved in plant growth-promotion in grain legumes and cereals.</title>
        <authorList>
            <person name="Gopalakrishnan S."/>
            <person name="Thakur V."/>
            <person name="Saxena R."/>
            <person name="Vadlamudi S."/>
            <person name="Purohit S."/>
            <person name="Kumar V."/>
            <person name="Rathore A."/>
            <person name="Chitikineni A."/>
            <person name="Varshney R.K."/>
        </authorList>
    </citation>
    <scope>NUCLEOTIDE SEQUENCE [LARGE SCALE GENOMIC DNA]</scope>
    <source>
        <strain evidence="4 5">KAI-180</strain>
    </source>
</reference>
<keyword evidence="5" id="KW-1185">Reference proteome</keyword>
<evidence type="ECO:0000259" key="3">
    <source>
        <dbReference type="Pfam" id="PF00437"/>
    </source>
</evidence>
<dbReference type="InterPro" id="IPR001482">
    <property type="entry name" value="T2SS/T4SS_dom"/>
</dbReference>
<dbReference type="Pfam" id="PF00437">
    <property type="entry name" value="T2SSE"/>
    <property type="match status" value="1"/>
</dbReference>
<evidence type="ECO:0000313" key="4">
    <source>
        <dbReference type="EMBL" id="NUV30862.1"/>
    </source>
</evidence>
<dbReference type="Proteomes" id="UP000540128">
    <property type="component" value="Unassembled WGS sequence"/>
</dbReference>
<evidence type="ECO:0000256" key="1">
    <source>
        <dbReference type="ARBA" id="ARBA00006611"/>
    </source>
</evidence>
<dbReference type="GO" id="GO:0016887">
    <property type="term" value="F:ATP hydrolysis activity"/>
    <property type="evidence" value="ECO:0007669"/>
    <property type="project" value="InterPro"/>
</dbReference>
<organism evidence="4 5">
    <name type="scientific">Streptomyces odorifer</name>
    <dbReference type="NCBI Taxonomy" id="53450"/>
    <lineage>
        <taxon>Bacteria</taxon>
        <taxon>Bacillati</taxon>
        <taxon>Actinomycetota</taxon>
        <taxon>Actinomycetes</taxon>
        <taxon>Kitasatosporales</taxon>
        <taxon>Streptomycetaceae</taxon>
        <taxon>Streptomyces</taxon>
        <taxon>Streptomyces albidoflavus group</taxon>
    </lineage>
</organism>
<dbReference type="SUPFAM" id="SSF52540">
    <property type="entry name" value="P-loop containing nucleoside triphosphate hydrolases"/>
    <property type="match status" value="1"/>
</dbReference>